<evidence type="ECO:0000313" key="1">
    <source>
        <dbReference type="Proteomes" id="UP000095286"/>
    </source>
</evidence>
<accession>A0AC35U715</accession>
<reference evidence="2" key="1">
    <citation type="submission" date="2016-11" db="UniProtKB">
        <authorList>
            <consortium name="WormBaseParasite"/>
        </authorList>
    </citation>
    <scope>IDENTIFICATION</scope>
    <source>
        <strain evidence="2">KR3021</strain>
    </source>
</reference>
<proteinExistence type="predicted"/>
<evidence type="ECO:0000313" key="2">
    <source>
        <dbReference type="WBParaSite" id="RSKR_0000853700.1"/>
    </source>
</evidence>
<dbReference type="Proteomes" id="UP000095286">
    <property type="component" value="Unplaced"/>
</dbReference>
<sequence>MKEQNEREINKLREIKNRTATIRKRYEEQQTAGDVSYFTPETYGQAKRAGDYYMFNYDPITQSLDASDDGVPEVDPGCTDSGITPAQLAYLAVDKNFQLDKTLKAVKSSDNILNEDDRINKAIQRDQDESESLKKSEESCGLSGIRFILKLLETGLAYVAAFLNRQTREHRYVSYVLNQEKITLRNKLGVSLYDCRKSISDIRKEWDMKKLYCVRNESDIIKMENLALTKWNDRNVIGRFLTAAGFCVSAYTDILCYILAIVAHAKCGLITMPLPLMVFCWGTLASPRPSKLFWICMIAYTQAVIILKFVVQFGEMGNEDSASATSFDDDSTFAQFLQFAGLVKMNGYAIWDVFLLFALFFHRYYLRSLGLWKAANVNVTFLKSSFNEEENVECEIKNTELPTVEVIETVELPPEDRTSIQSSNHQITVEKNNKESVTSSEPFIKNALRTFFENLFHPKFRSIKDLYPFMFLMDVIAFFIVVFGYKYFGDGSTGNVISDISSNRVPLAFVLMMIVMSMMLVVDRGLYLRKAKYCKFAYHIVNIIFLHIWLFIFLPKITTYQARANKAGMFLYIVKGIYLLISAWQIRNGYPVLCSGNLITHRYGLINMVCFKIFQAVPFLYEMRTAIDWTWTDTSMPLFDYFNMENYYAVVYNLKCARTFENKYPAPRGVAKATIVKYLMGVPMILILIFVIWCPLLAFALLNTIGLQLPPESVKMSIGIEGFPPIYTIESQGIDISNLTPKEYNAFISNIRNIDSIGKPYVKSRTKAALSFSEDYTFEDVHRILFRPESENMWRISSQKLKNTKSISKDVGDAIHFVRIEKEVTGTSEIKVGVEGSKVKGYFPLRNIPGF</sequence>
<dbReference type="WBParaSite" id="RSKR_0000853700.1">
    <property type="protein sequence ID" value="RSKR_0000853700.1"/>
    <property type="gene ID" value="RSKR_0000853700"/>
</dbReference>
<organism evidence="1 2">
    <name type="scientific">Rhabditophanes sp. KR3021</name>
    <dbReference type="NCBI Taxonomy" id="114890"/>
    <lineage>
        <taxon>Eukaryota</taxon>
        <taxon>Metazoa</taxon>
        <taxon>Ecdysozoa</taxon>
        <taxon>Nematoda</taxon>
        <taxon>Chromadorea</taxon>
        <taxon>Rhabditida</taxon>
        <taxon>Tylenchina</taxon>
        <taxon>Panagrolaimomorpha</taxon>
        <taxon>Strongyloidoidea</taxon>
        <taxon>Alloionematidae</taxon>
        <taxon>Rhabditophanes</taxon>
    </lineage>
</organism>
<name>A0AC35U715_9BILA</name>
<protein>
    <submittedName>
        <fullName evidence="2">Piezo_RRas_bdg domain-containing protein</fullName>
    </submittedName>
</protein>